<keyword evidence="2" id="KW-0732">Signal</keyword>
<name>A0AAN9JZZ4_CANGL</name>
<dbReference type="AlphaFoldDB" id="A0AAN9JZZ4"/>
<evidence type="ECO:0000313" key="4">
    <source>
        <dbReference type="Proteomes" id="UP001367508"/>
    </source>
</evidence>
<proteinExistence type="predicted"/>
<keyword evidence="4" id="KW-1185">Reference proteome</keyword>
<reference evidence="3 4" key="1">
    <citation type="submission" date="2024-01" db="EMBL/GenBank/DDBJ databases">
        <title>The genomes of 5 underutilized Papilionoideae crops provide insights into root nodulation and disease resistanc.</title>
        <authorList>
            <person name="Jiang F."/>
        </authorList>
    </citation>
    <scope>NUCLEOTIDE SEQUENCE [LARGE SCALE GENOMIC DNA]</scope>
    <source>
        <strain evidence="3">LVBAO_FW01</strain>
        <tissue evidence="3">Leaves</tissue>
    </source>
</reference>
<dbReference type="PANTHER" id="PTHR48409:SF1">
    <property type="entry name" value="GLYCOSYLTRANSFERASE FAMILY PROTEIN 64 C3"/>
    <property type="match status" value="1"/>
</dbReference>
<dbReference type="Proteomes" id="UP001367508">
    <property type="component" value="Unassembled WGS sequence"/>
</dbReference>
<feature type="region of interest" description="Disordered" evidence="1">
    <location>
        <begin position="110"/>
        <end position="133"/>
    </location>
</feature>
<accession>A0AAN9JZZ4</accession>
<evidence type="ECO:0000256" key="1">
    <source>
        <dbReference type="SAM" id="MobiDB-lite"/>
    </source>
</evidence>
<comment type="caution">
    <text evidence="3">The sequence shown here is derived from an EMBL/GenBank/DDBJ whole genome shotgun (WGS) entry which is preliminary data.</text>
</comment>
<organism evidence="3 4">
    <name type="scientific">Canavalia gladiata</name>
    <name type="common">Sword bean</name>
    <name type="synonym">Dolichos gladiatus</name>
    <dbReference type="NCBI Taxonomy" id="3824"/>
    <lineage>
        <taxon>Eukaryota</taxon>
        <taxon>Viridiplantae</taxon>
        <taxon>Streptophyta</taxon>
        <taxon>Embryophyta</taxon>
        <taxon>Tracheophyta</taxon>
        <taxon>Spermatophyta</taxon>
        <taxon>Magnoliopsida</taxon>
        <taxon>eudicotyledons</taxon>
        <taxon>Gunneridae</taxon>
        <taxon>Pentapetalae</taxon>
        <taxon>rosids</taxon>
        <taxon>fabids</taxon>
        <taxon>Fabales</taxon>
        <taxon>Fabaceae</taxon>
        <taxon>Papilionoideae</taxon>
        <taxon>50 kb inversion clade</taxon>
        <taxon>NPAAA clade</taxon>
        <taxon>indigoferoid/millettioid clade</taxon>
        <taxon>Phaseoleae</taxon>
        <taxon>Canavalia</taxon>
    </lineage>
</organism>
<sequence>MSSPATAILLAVTVAVSLFDVVAKSSYSDPYECGPTPKRDPRNLRHDMITVLINGFSESRIPLLQSLAATYSLSPRSYPPCLFLGKPLHPATCPAATGAEPFPLLRVRTNLHTPPPLQQPQRLVPPSPERHRHRLRSDLRRRRGGGRSVVRVRLPRLASKPEPLGGAVREVARRGPEAEGVDLHGSPGPVLDRAHEVHVAEVALPFPLHVRGWAPDGDDAENR</sequence>
<evidence type="ECO:0000313" key="3">
    <source>
        <dbReference type="EMBL" id="KAK7307928.1"/>
    </source>
</evidence>
<dbReference type="InterPro" id="IPR053318">
    <property type="entry name" value="GT64"/>
</dbReference>
<dbReference type="EMBL" id="JAYMYQ010000010">
    <property type="protein sequence ID" value="KAK7307928.1"/>
    <property type="molecule type" value="Genomic_DNA"/>
</dbReference>
<feature type="compositionally biased region" description="Pro residues" evidence="1">
    <location>
        <begin position="113"/>
        <end position="127"/>
    </location>
</feature>
<gene>
    <name evidence="3" type="ORF">VNO77_41415</name>
</gene>
<protein>
    <submittedName>
        <fullName evidence="3">Uncharacterized protein</fullName>
    </submittedName>
</protein>
<evidence type="ECO:0000256" key="2">
    <source>
        <dbReference type="SAM" id="SignalP"/>
    </source>
</evidence>
<feature type="signal peptide" evidence="2">
    <location>
        <begin position="1"/>
        <end position="23"/>
    </location>
</feature>
<dbReference type="PANTHER" id="PTHR48409">
    <property type="entry name" value="GLYCOSYLTRANSFERASE FAMILY PROTEIN 64 C3"/>
    <property type="match status" value="1"/>
</dbReference>
<feature type="chain" id="PRO_5043010229" evidence="2">
    <location>
        <begin position="24"/>
        <end position="223"/>
    </location>
</feature>